<comment type="caution">
    <text evidence="1">The sequence shown here is derived from an EMBL/GenBank/DDBJ whole genome shotgun (WGS) entry which is preliminary data.</text>
</comment>
<dbReference type="InterPro" id="IPR016024">
    <property type="entry name" value="ARM-type_fold"/>
</dbReference>
<dbReference type="InterPro" id="IPR014825">
    <property type="entry name" value="DNA_alkylation"/>
</dbReference>
<protein>
    <submittedName>
        <fullName evidence="1">DNA alkylation repair protein</fullName>
    </submittedName>
</protein>
<dbReference type="RefSeq" id="WP_141148829.1">
    <property type="nucleotide sequence ID" value="NZ_VHLG01000004.1"/>
</dbReference>
<reference evidence="1 2" key="1">
    <citation type="submission" date="2019-06" db="EMBL/GenBank/DDBJ databases">
        <authorList>
            <person name="Li M."/>
        </authorList>
    </citation>
    <scope>NUCLEOTIDE SEQUENCE [LARGE SCALE GENOMIC DNA]</scope>
    <source>
        <strain evidence="1 2">BGMRC2036</strain>
    </source>
</reference>
<sequence length="233" mass="25305">MGVKKPLAALDAAQIEDRLRAMADPAIIAGMARVGIATDDAIGISNPDLRALVKAVGRDHVRAFTLWQSPLREARLLALMTLEPEKLTPEEAFMLAGDFASWEIVDEAADRFVAAGLFPQLVAPLARDGREFVRRAAFAMIASAAVHLKETADTVFMAQLPLIVAYAGDGRNFVKKAVNWALRNIGKRNTACYREALAVAEALSANADPTARWIGRDAVRFLTSDKLIARLKP</sequence>
<dbReference type="AlphaFoldDB" id="A0A506UG70"/>
<dbReference type="Gene3D" id="1.25.10.90">
    <property type="match status" value="1"/>
</dbReference>
<dbReference type="SUPFAM" id="SSF48371">
    <property type="entry name" value="ARM repeat"/>
    <property type="match status" value="1"/>
</dbReference>
<accession>A0A506UG70</accession>
<evidence type="ECO:0000313" key="2">
    <source>
        <dbReference type="Proteomes" id="UP000318801"/>
    </source>
</evidence>
<gene>
    <name evidence="1" type="ORF">FJU08_09870</name>
</gene>
<dbReference type="OrthoDB" id="7345147at2"/>
<organism evidence="1 2">
    <name type="scientific">Martelella alba</name>
    <dbReference type="NCBI Taxonomy" id="2590451"/>
    <lineage>
        <taxon>Bacteria</taxon>
        <taxon>Pseudomonadati</taxon>
        <taxon>Pseudomonadota</taxon>
        <taxon>Alphaproteobacteria</taxon>
        <taxon>Hyphomicrobiales</taxon>
        <taxon>Aurantimonadaceae</taxon>
        <taxon>Martelella</taxon>
    </lineage>
</organism>
<name>A0A506UG70_9HYPH</name>
<dbReference type="Proteomes" id="UP000318801">
    <property type="component" value="Unassembled WGS sequence"/>
</dbReference>
<dbReference type="CDD" id="cd06561">
    <property type="entry name" value="AlkD_like"/>
    <property type="match status" value="1"/>
</dbReference>
<dbReference type="PANTHER" id="PTHR41291">
    <property type="entry name" value="DNA ALKYLATION REPAIR PROTEIN"/>
    <property type="match status" value="1"/>
</dbReference>
<keyword evidence="2" id="KW-1185">Reference proteome</keyword>
<dbReference type="EMBL" id="VHLG01000004">
    <property type="protein sequence ID" value="TPW30957.1"/>
    <property type="molecule type" value="Genomic_DNA"/>
</dbReference>
<dbReference type="Pfam" id="PF08713">
    <property type="entry name" value="DNA_alkylation"/>
    <property type="match status" value="1"/>
</dbReference>
<evidence type="ECO:0000313" key="1">
    <source>
        <dbReference type="EMBL" id="TPW30957.1"/>
    </source>
</evidence>
<dbReference type="PANTHER" id="PTHR41291:SF1">
    <property type="entry name" value="DNA ALKYLATION REPAIR PROTEIN"/>
    <property type="match status" value="1"/>
</dbReference>
<proteinExistence type="predicted"/>